<organism evidence="3 4">
    <name type="scientific">Aureimonas jatrophae</name>
    <dbReference type="NCBI Taxonomy" id="1166073"/>
    <lineage>
        <taxon>Bacteria</taxon>
        <taxon>Pseudomonadati</taxon>
        <taxon>Pseudomonadota</taxon>
        <taxon>Alphaproteobacteria</taxon>
        <taxon>Hyphomicrobiales</taxon>
        <taxon>Aurantimonadaceae</taxon>
        <taxon>Aureimonas</taxon>
    </lineage>
</organism>
<feature type="region of interest" description="Disordered" evidence="2">
    <location>
        <begin position="235"/>
        <end position="278"/>
    </location>
</feature>
<dbReference type="STRING" id="1166073.SAMN05192530_102201"/>
<feature type="compositionally biased region" description="Polar residues" evidence="2">
    <location>
        <begin position="237"/>
        <end position="248"/>
    </location>
</feature>
<dbReference type="RefSeq" id="WP_090670166.1">
    <property type="nucleotide sequence ID" value="NZ_FNIT01000002.1"/>
</dbReference>
<accession>A0A1H0ESY0</accession>
<proteinExistence type="predicted"/>
<evidence type="ECO:0000256" key="2">
    <source>
        <dbReference type="SAM" id="MobiDB-lite"/>
    </source>
</evidence>
<feature type="compositionally biased region" description="Basic and acidic residues" evidence="2">
    <location>
        <begin position="249"/>
        <end position="259"/>
    </location>
</feature>
<dbReference type="Proteomes" id="UP000198793">
    <property type="component" value="Unassembled WGS sequence"/>
</dbReference>
<dbReference type="EMBL" id="FNIT01000002">
    <property type="protein sequence ID" value="SDN85389.1"/>
    <property type="molecule type" value="Genomic_DNA"/>
</dbReference>
<feature type="compositionally biased region" description="Polar residues" evidence="2">
    <location>
        <begin position="30"/>
        <end position="40"/>
    </location>
</feature>
<evidence type="ECO:0000256" key="1">
    <source>
        <dbReference type="SAM" id="Coils"/>
    </source>
</evidence>
<sequence length="309" mass="31805">MTNISGTNNFFVNIQPGQTGGNQPVGGKSTDGTAGQTGAGNISGAREMPNSESTSTSVAPTYTPPNPKLDDPTGTEARLENARRALMESNNAAAGSGAPSGGATTKELFRLMIETQANQRTAALQSRTLGYEQAQAHSLAQAAEMTNAADDMEAGAEKAMIISAVVGGVGMAMSAGSAIAQGRQVTKMAQTARMGAADEVLDTTSNLGQKFAVDTKRFDVTASVGSLGQTVGGIGSAQANAQDSTSQADAKRHEAKGSEEAAQSSAAQQRADMAKEVQQAMSEMINQIINQLKEMQEAKVDAMRAITRG</sequence>
<keyword evidence="1" id="KW-0175">Coiled coil</keyword>
<name>A0A1H0ESY0_9HYPH</name>
<feature type="compositionally biased region" description="Low complexity" evidence="2">
    <location>
        <begin position="260"/>
        <end position="271"/>
    </location>
</feature>
<gene>
    <name evidence="3" type="ORF">SAMN05192530_102201</name>
</gene>
<feature type="coiled-coil region" evidence="1">
    <location>
        <begin position="278"/>
        <end position="305"/>
    </location>
</feature>
<reference evidence="3 4" key="1">
    <citation type="submission" date="2016-10" db="EMBL/GenBank/DDBJ databases">
        <authorList>
            <person name="de Groot N.N."/>
        </authorList>
    </citation>
    <scope>NUCLEOTIDE SEQUENCE [LARGE SCALE GENOMIC DNA]</scope>
    <source>
        <strain evidence="4">L7-484,KACC 16230,DSM 25025</strain>
    </source>
</reference>
<protein>
    <submittedName>
        <fullName evidence="3">Uncharacterized protein</fullName>
    </submittedName>
</protein>
<feature type="compositionally biased region" description="Polar residues" evidence="2">
    <location>
        <begin position="1"/>
        <end position="17"/>
    </location>
</feature>
<evidence type="ECO:0000313" key="4">
    <source>
        <dbReference type="Proteomes" id="UP000198793"/>
    </source>
</evidence>
<feature type="compositionally biased region" description="Polar residues" evidence="2">
    <location>
        <begin position="50"/>
        <end position="60"/>
    </location>
</feature>
<evidence type="ECO:0000313" key="3">
    <source>
        <dbReference type="EMBL" id="SDN85389.1"/>
    </source>
</evidence>
<keyword evidence="4" id="KW-1185">Reference proteome</keyword>
<feature type="region of interest" description="Disordered" evidence="2">
    <location>
        <begin position="1"/>
        <end position="74"/>
    </location>
</feature>
<dbReference type="OrthoDB" id="9965734at2"/>
<dbReference type="AlphaFoldDB" id="A0A1H0ESY0"/>